<gene>
    <name evidence="2" type="ORF">CGOC_LOCUS1249</name>
</gene>
<name>A0A3P6RYS4_CYLGO</name>
<evidence type="ECO:0000313" key="2">
    <source>
        <dbReference type="EMBL" id="VDK48341.1"/>
    </source>
</evidence>
<feature type="region of interest" description="Disordered" evidence="1">
    <location>
        <begin position="19"/>
        <end position="115"/>
    </location>
</feature>
<organism evidence="2 3">
    <name type="scientific">Cylicostephanus goldi</name>
    <name type="common">Nematode worm</name>
    <dbReference type="NCBI Taxonomy" id="71465"/>
    <lineage>
        <taxon>Eukaryota</taxon>
        <taxon>Metazoa</taxon>
        <taxon>Ecdysozoa</taxon>
        <taxon>Nematoda</taxon>
        <taxon>Chromadorea</taxon>
        <taxon>Rhabditida</taxon>
        <taxon>Rhabditina</taxon>
        <taxon>Rhabditomorpha</taxon>
        <taxon>Strongyloidea</taxon>
        <taxon>Strongylidae</taxon>
        <taxon>Cylicostephanus</taxon>
    </lineage>
</organism>
<sequence>MIHSDLSKDIIITPYGASKEKIAYPNLNKQREEVSKKKSPPLAKKSSSVPTADCSKSKSEQRLPKPPPAKVTRAKRKKMLKLDITQESTELAEKEEDEEDPFASGEHQDGSGSASEELIVLVDRMIPVMYDSFHERQTSGQFVGETRI</sequence>
<dbReference type="OrthoDB" id="5876913at2759"/>
<reference evidence="2 3" key="1">
    <citation type="submission" date="2018-11" db="EMBL/GenBank/DDBJ databases">
        <authorList>
            <consortium name="Pathogen Informatics"/>
        </authorList>
    </citation>
    <scope>NUCLEOTIDE SEQUENCE [LARGE SCALE GENOMIC DNA]</scope>
</reference>
<dbReference type="EMBL" id="UYRV01002245">
    <property type="protein sequence ID" value="VDK48341.1"/>
    <property type="molecule type" value="Genomic_DNA"/>
</dbReference>
<keyword evidence="3" id="KW-1185">Reference proteome</keyword>
<evidence type="ECO:0000313" key="3">
    <source>
        <dbReference type="Proteomes" id="UP000271889"/>
    </source>
</evidence>
<dbReference type="AlphaFoldDB" id="A0A3P6RYS4"/>
<proteinExistence type="predicted"/>
<accession>A0A3P6RYS4</accession>
<evidence type="ECO:0000256" key="1">
    <source>
        <dbReference type="SAM" id="MobiDB-lite"/>
    </source>
</evidence>
<protein>
    <submittedName>
        <fullName evidence="2">Uncharacterized protein</fullName>
    </submittedName>
</protein>
<dbReference type="Proteomes" id="UP000271889">
    <property type="component" value="Unassembled WGS sequence"/>
</dbReference>